<keyword evidence="1" id="KW-0472">Membrane</keyword>
<protein>
    <submittedName>
        <fullName evidence="2">Sigma-E factor negative regulatory protein</fullName>
    </submittedName>
</protein>
<accession>A0ABV8A310</accession>
<keyword evidence="1" id="KW-1133">Transmembrane helix</keyword>
<gene>
    <name evidence="2" type="ORF">ACFOOG_12965</name>
</gene>
<proteinExistence type="predicted"/>
<feature type="transmembrane region" description="Helical" evidence="1">
    <location>
        <begin position="90"/>
        <end position="109"/>
    </location>
</feature>
<dbReference type="InterPro" id="IPR036147">
    <property type="entry name" value="Anti-sigma_E_RseA_N_sf"/>
</dbReference>
<comment type="caution">
    <text evidence="2">The sequence shown here is derived from an EMBL/GenBank/DDBJ whole genome shotgun (WGS) entry which is preliminary data.</text>
</comment>
<dbReference type="EMBL" id="JBHRYR010000003">
    <property type="protein sequence ID" value="MFC3853747.1"/>
    <property type="molecule type" value="Genomic_DNA"/>
</dbReference>
<reference evidence="3" key="1">
    <citation type="journal article" date="2019" name="Int. J. Syst. Evol. Microbiol.">
        <title>The Global Catalogue of Microorganisms (GCM) 10K type strain sequencing project: providing services to taxonomists for standard genome sequencing and annotation.</title>
        <authorList>
            <consortium name="The Broad Institute Genomics Platform"/>
            <consortium name="The Broad Institute Genome Sequencing Center for Infectious Disease"/>
            <person name="Wu L."/>
            <person name="Ma J."/>
        </authorList>
    </citation>
    <scope>NUCLEOTIDE SEQUENCE [LARGE SCALE GENOMIC DNA]</scope>
    <source>
        <strain evidence="3">IBRC 10765</strain>
    </source>
</reference>
<keyword evidence="1" id="KW-0812">Transmembrane</keyword>
<name>A0ABV8A310_9GAMM</name>
<evidence type="ECO:0000256" key="1">
    <source>
        <dbReference type="SAM" id="Phobius"/>
    </source>
</evidence>
<dbReference type="InterPro" id="IPR005572">
    <property type="entry name" value="Anti-sigma_E_RseA_N"/>
</dbReference>
<keyword evidence="3" id="KW-1185">Reference proteome</keyword>
<dbReference type="CDD" id="cd16328">
    <property type="entry name" value="RseA_N"/>
    <property type="match status" value="1"/>
</dbReference>
<organism evidence="2 3">
    <name type="scientific">Saccharospirillum mangrovi</name>
    <dbReference type="NCBI Taxonomy" id="2161747"/>
    <lineage>
        <taxon>Bacteria</taxon>
        <taxon>Pseudomonadati</taxon>
        <taxon>Pseudomonadota</taxon>
        <taxon>Gammaproteobacteria</taxon>
        <taxon>Oceanospirillales</taxon>
        <taxon>Saccharospirillaceae</taxon>
        <taxon>Saccharospirillum</taxon>
    </lineage>
</organism>
<evidence type="ECO:0000313" key="3">
    <source>
        <dbReference type="Proteomes" id="UP001595617"/>
    </source>
</evidence>
<dbReference type="Gene3D" id="1.10.10.880">
    <property type="entry name" value="Anti sigma-E protein RseA, N-terminal domain"/>
    <property type="match status" value="1"/>
</dbReference>
<dbReference type="Proteomes" id="UP001595617">
    <property type="component" value="Unassembled WGS sequence"/>
</dbReference>
<sequence length="172" mass="19650">MNKEPKFEQLSAWMDDELDELRLHRLLEQAKTDPSVLEDWAQMHQSAAARRGLPVVDVLARVNATLDQQEADEQEMRRQRRVQWQYERRGMVWGALAASVVLSVVTVIWRPVGTPASTPDTVIASVVDASVDPRVAAQLHAYWNVHAQYATYQPGMRWEEMPSTLPSKMDQL</sequence>
<dbReference type="RefSeq" id="WP_380697190.1">
    <property type="nucleotide sequence ID" value="NZ_JBHRYR010000003.1"/>
</dbReference>
<evidence type="ECO:0000313" key="2">
    <source>
        <dbReference type="EMBL" id="MFC3853747.1"/>
    </source>
</evidence>